<keyword evidence="2" id="KW-1185">Reference proteome</keyword>
<name>A0A1J1J8F5_9DIPT</name>
<sequence>MNDINISIRGKSSLKFRLGNSELSLNIENEIELTVENKCFALITEEFIKILCQTSKEALEILIWQINKATTYEENKNFNKFSIHISSPKLSLNKISNVNLKVGNNLLVVTNDNQGRENR</sequence>
<dbReference type="Proteomes" id="UP000183832">
    <property type="component" value="Unassembled WGS sequence"/>
</dbReference>
<organism evidence="1 2">
    <name type="scientific">Clunio marinus</name>
    <dbReference type="NCBI Taxonomy" id="568069"/>
    <lineage>
        <taxon>Eukaryota</taxon>
        <taxon>Metazoa</taxon>
        <taxon>Ecdysozoa</taxon>
        <taxon>Arthropoda</taxon>
        <taxon>Hexapoda</taxon>
        <taxon>Insecta</taxon>
        <taxon>Pterygota</taxon>
        <taxon>Neoptera</taxon>
        <taxon>Endopterygota</taxon>
        <taxon>Diptera</taxon>
        <taxon>Nematocera</taxon>
        <taxon>Chironomoidea</taxon>
        <taxon>Chironomidae</taxon>
        <taxon>Clunio</taxon>
    </lineage>
</organism>
<proteinExistence type="predicted"/>
<evidence type="ECO:0000313" key="1">
    <source>
        <dbReference type="EMBL" id="CRL08664.1"/>
    </source>
</evidence>
<evidence type="ECO:0000313" key="2">
    <source>
        <dbReference type="Proteomes" id="UP000183832"/>
    </source>
</evidence>
<protein>
    <submittedName>
        <fullName evidence="1">CLUMA_CG021587, isoform A</fullName>
    </submittedName>
</protein>
<accession>A0A1J1J8F5</accession>
<dbReference type="EMBL" id="CVRI01000075">
    <property type="protein sequence ID" value="CRL08664.1"/>
    <property type="molecule type" value="Genomic_DNA"/>
</dbReference>
<gene>
    <name evidence="1" type="ORF">CLUMA_CG021587</name>
</gene>
<reference evidence="1 2" key="1">
    <citation type="submission" date="2015-04" db="EMBL/GenBank/DDBJ databases">
        <authorList>
            <person name="Syromyatnikov M.Y."/>
            <person name="Popov V.N."/>
        </authorList>
    </citation>
    <scope>NUCLEOTIDE SEQUENCE [LARGE SCALE GENOMIC DNA]</scope>
</reference>
<dbReference type="AlphaFoldDB" id="A0A1J1J8F5"/>